<organism evidence="4 5">
    <name type="scientific">Liquidambar formosana</name>
    <name type="common">Formosan gum</name>
    <dbReference type="NCBI Taxonomy" id="63359"/>
    <lineage>
        <taxon>Eukaryota</taxon>
        <taxon>Viridiplantae</taxon>
        <taxon>Streptophyta</taxon>
        <taxon>Embryophyta</taxon>
        <taxon>Tracheophyta</taxon>
        <taxon>Spermatophyta</taxon>
        <taxon>Magnoliopsida</taxon>
        <taxon>eudicotyledons</taxon>
        <taxon>Gunneridae</taxon>
        <taxon>Pentapetalae</taxon>
        <taxon>Saxifragales</taxon>
        <taxon>Altingiaceae</taxon>
        <taxon>Liquidambar</taxon>
    </lineage>
</organism>
<sequence>MTSGSGSVSSCGTSALPSDQDDSKPLWKYVKKLEKVGEGGGNTRFQCNFCQNTFVGSYFRVKAHLIRISGQGIRACSKVTFTHLAEMQKVVEEAEMRSKPIQVPLPSSSSRAQQSSFANAGLGLRKEGFEPKKRKGFGNSPLEKAFNLEVRDQLKSEISRMFYSSGLPFHLARNPYYVSSYTFAANNNISGFVPPGYNALRTTLLQKERANIEQLLEPIKSTWKEKGVSIVTDGWSDAQRRPLINFMAVTESGPVFLKAINCEGEYKDKFYIAGFIKDTIAEVGAQNVVQVITDNAPVCKSAEMLIESQYPHVFWTPCVVHTLNLALKNICAAVDSQRNEATYAECHWITEVAGDAIMIRNFIMNHQMRLAIFSEFVTLKLLAVAEARFASMIIMLRRFKLIKHGLQAMVISDRWSSYREDDVGKAGFVKEKVLNDVWWDKIEYILSFTGPIYDMLRYADTDKPALHLIYDMWDSMIENVKMAIYQHEGKEENEESSFYSVVHAILIDRWTKNSTPLHCLAHSLNPRYYSEEWLNEAPNRVPPHKDLEIQEERNKCLKRYFSNAENRRVAILEYARFSGAGEGFSSFDSLHDRGALDPKAWWMVYGAAAPLLQNIALKLLGQPCSSSCCERNWSTYSFIHSMKRNKIQPQRAEDLVFVHTNLRLLSRKSEKYMRGPSKMWDVGGDAFDPFEGAGILEIASLSLDEPDMEAVLFTDEGDDNDEDDVITC</sequence>
<dbReference type="InterPro" id="IPR007021">
    <property type="entry name" value="DUF659"/>
</dbReference>
<feature type="compositionally biased region" description="Low complexity" evidence="1">
    <location>
        <begin position="1"/>
        <end position="14"/>
    </location>
</feature>
<evidence type="ECO:0008006" key="6">
    <source>
        <dbReference type="Google" id="ProtNLM"/>
    </source>
</evidence>
<accession>A0AAP0X511</accession>
<evidence type="ECO:0000256" key="1">
    <source>
        <dbReference type="SAM" id="MobiDB-lite"/>
    </source>
</evidence>
<comment type="caution">
    <text evidence="4">The sequence shown here is derived from an EMBL/GenBank/DDBJ whole genome shotgun (WGS) entry which is preliminary data.</text>
</comment>
<dbReference type="PANTHER" id="PTHR32166">
    <property type="entry name" value="OSJNBA0013A04.12 PROTEIN"/>
    <property type="match status" value="1"/>
</dbReference>
<evidence type="ECO:0000313" key="5">
    <source>
        <dbReference type="Proteomes" id="UP001415857"/>
    </source>
</evidence>
<evidence type="ECO:0000259" key="2">
    <source>
        <dbReference type="Pfam" id="PF04937"/>
    </source>
</evidence>
<gene>
    <name evidence="4" type="ORF">L1049_009179</name>
</gene>
<dbReference type="AlphaFoldDB" id="A0AAP0X511"/>
<dbReference type="Proteomes" id="UP001415857">
    <property type="component" value="Unassembled WGS sequence"/>
</dbReference>
<name>A0AAP0X511_LIQFO</name>
<proteinExistence type="predicted"/>
<dbReference type="GO" id="GO:0046983">
    <property type="term" value="F:protein dimerization activity"/>
    <property type="evidence" value="ECO:0007669"/>
    <property type="project" value="InterPro"/>
</dbReference>
<feature type="domain" description="HAT C-terminal dimerisation" evidence="3">
    <location>
        <begin position="590"/>
        <end position="662"/>
    </location>
</feature>
<dbReference type="EMBL" id="JBBPBK010000002">
    <property type="protein sequence ID" value="KAK9290996.1"/>
    <property type="molecule type" value="Genomic_DNA"/>
</dbReference>
<evidence type="ECO:0000313" key="4">
    <source>
        <dbReference type="EMBL" id="KAK9290996.1"/>
    </source>
</evidence>
<feature type="region of interest" description="Disordered" evidence="1">
    <location>
        <begin position="1"/>
        <end position="22"/>
    </location>
</feature>
<dbReference type="InterPro" id="IPR012337">
    <property type="entry name" value="RNaseH-like_sf"/>
</dbReference>
<dbReference type="SUPFAM" id="SSF53098">
    <property type="entry name" value="Ribonuclease H-like"/>
    <property type="match status" value="1"/>
</dbReference>
<feature type="domain" description="DUF659" evidence="2">
    <location>
        <begin position="195"/>
        <end position="358"/>
    </location>
</feature>
<evidence type="ECO:0000259" key="3">
    <source>
        <dbReference type="Pfam" id="PF05699"/>
    </source>
</evidence>
<dbReference type="Pfam" id="PF04937">
    <property type="entry name" value="DUF659"/>
    <property type="match status" value="1"/>
</dbReference>
<protein>
    <recommendedName>
        <fullName evidence="6">BED-type domain-containing protein</fullName>
    </recommendedName>
</protein>
<dbReference type="Pfam" id="PF05699">
    <property type="entry name" value="Dimer_Tnp_hAT"/>
    <property type="match status" value="1"/>
</dbReference>
<keyword evidence="5" id="KW-1185">Reference proteome</keyword>
<dbReference type="InterPro" id="IPR008906">
    <property type="entry name" value="HATC_C_dom"/>
</dbReference>
<reference evidence="4 5" key="1">
    <citation type="journal article" date="2024" name="Plant J.">
        <title>Genome sequences and population genomics reveal climatic adaptation and genomic divergence between two closely related sweetgum species.</title>
        <authorList>
            <person name="Xu W.Q."/>
            <person name="Ren C.Q."/>
            <person name="Zhang X.Y."/>
            <person name="Comes H.P."/>
            <person name="Liu X.H."/>
            <person name="Li Y.G."/>
            <person name="Kettle C.J."/>
            <person name="Jalonen R."/>
            <person name="Gaisberger H."/>
            <person name="Ma Y.Z."/>
            <person name="Qiu Y.X."/>
        </authorList>
    </citation>
    <scope>NUCLEOTIDE SEQUENCE [LARGE SCALE GENOMIC DNA]</scope>
    <source>
        <strain evidence="4">Hangzhou</strain>
    </source>
</reference>
<dbReference type="PANTHER" id="PTHR32166:SF81">
    <property type="entry name" value="OS06G0658400 PROTEIN"/>
    <property type="match status" value="1"/>
</dbReference>